<comment type="subcellular location">
    <subcellularLocation>
        <location evidence="2 6">Cytoplasm</location>
    </subcellularLocation>
</comment>
<dbReference type="HAMAP" id="MF_00528">
    <property type="entry name" value="Maf"/>
    <property type="match status" value="1"/>
</dbReference>
<comment type="caution">
    <text evidence="7">The sequence shown here is derived from an EMBL/GenBank/DDBJ whole genome shotgun (WGS) entry which is preliminary data.</text>
</comment>
<dbReference type="Gene3D" id="3.90.950.10">
    <property type="match status" value="1"/>
</dbReference>
<dbReference type="GO" id="GO:0005737">
    <property type="term" value="C:cytoplasm"/>
    <property type="evidence" value="ECO:0007669"/>
    <property type="project" value="UniProtKB-SubCell"/>
</dbReference>
<comment type="cofactor">
    <cofactor evidence="1 6">
        <name>a divalent metal cation</name>
        <dbReference type="ChEBI" id="CHEBI:60240"/>
    </cofactor>
</comment>
<comment type="caution">
    <text evidence="6">Lacks conserved residue(s) required for the propagation of feature annotation.</text>
</comment>
<proteinExistence type="inferred from homology"/>
<dbReference type="Proteomes" id="UP000824192">
    <property type="component" value="Unassembled WGS sequence"/>
</dbReference>
<sequence>MDIILASQSPRRRELLERMGMEHFRVVTPDIDEHMDRDLSPDELVKRISAEKAQAVARQVADPHAVIIAADTVVALDGAALGKPSDEKDAFAMLSALSGKKHQVYTGVSVMSAQGLQSVSERTEVAFRALTEEEIRSYIATGEPMDKAGAYGIQGYGALLIEGIWGDYYNVMGLPVCRLGRMLAQVGVDCLKLAAGG</sequence>
<dbReference type="PANTHER" id="PTHR43213">
    <property type="entry name" value="BIFUNCTIONAL DTTP/UTP PYROPHOSPHATASE/METHYLTRANSFERASE PROTEIN-RELATED"/>
    <property type="match status" value="1"/>
</dbReference>
<comment type="catalytic activity">
    <reaction evidence="6">
        <text>dTTP + H2O = dTMP + diphosphate + H(+)</text>
        <dbReference type="Rhea" id="RHEA:28534"/>
        <dbReference type="ChEBI" id="CHEBI:15377"/>
        <dbReference type="ChEBI" id="CHEBI:15378"/>
        <dbReference type="ChEBI" id="CHEBI:33019"/>
        <dbReference type="ChEBI" id="CHEBI:37568"/>
        <dbReference type="ChEBI" id="CHEBI:63528"/>
        <dbReference type="EC" id="3.6.1.9"/>
    </reaction>
</comment>
<keyword evidence="4 6" id="KW-0378">Hydrolase</keyword>
<dbReference type="Pfam" id="PF02545">
    <property type="entry name" value="Maf"/>
    <property type="match status" value="1"/>
</dbReference>
<comment type="function">
    <text evidence="6">Nucleoside triphosphate pyrophosphatase that hydrolyzes dTTP and UTP. May have a dual role in cell division arrest and in preventing the incorporation of modified nucleotides into cellular nucleic acids.</text>
</comment>
<evidence type="ECO:0000256" key="3">
    <source>
        <dbReference type="ARBA" id="ARBA00022490"/>
    </source>
</evidence>
<reference evidence="7" key="2">
    <citation type="submission" date="2021-04" db="EMBL/GenBank/DDBJ databases">
        <authorList>
            <person name="Gilroy R."/>
        </authorList>
    </citation>
    <scope>NUCLEOTIDE SEQUENCE</scope>
    <source>
        <strain evidence="7">ChiGjej6B6-1540</strain>
    </source>
</reference>
<evidence type="ECO:0000256" key="1">
    <source>
        <dbReference type="ARBA" id="ARBA00001968"/>
    </source>
</evidence>
<evidence type="ECO:0000256" key="6">
    <source>
        <dbReference type="HAMAP-Rule" id="MF_00528"/>
    </source>
</evidence>
<evidence type="ECO:0000313" key="7">
    <source>
        <dbReference type="EMBL" id="HIW93353.1"/>
    </source>
</evidence>
<feature type="site" description="Important for substrate specificity" evidence="6">
    <location>
        <position position="154"/>
    </location>
</feature>
<evidence type="ECO:0000256" key="4">
    <source>
        <dbReference type="ARBA" id="ARBA00022801"/>
    </source>
</evidence>
<reference evidence="7" key="1">
    <citation type="journal article" date="2021" name="PeerJ">
        <title>Extensive microbial diversity within the chicken gut microbiome revealed by metagenomics and culture.</title>
        <authorList>
            <person name="Gilroy R."/>
            <person name="Ravi A."/>
            <person name="Getino M."/>
            <person name="Pursley I."/>
            <person name="Horton D.L."/>
            <person name="Alikhan N.F."/>
            <person name="Baker D."/>
            <person name="Gharbi K."/>
            <person name="Hall N."/>
            <person name="Watson M."/>
            <person name="Adriaenssens E.M."/>
            <person name="Foster-Nyarko E."/>
            <person name="Jarju S."/>
            <person name="Secka A."/>
            <person name="Antonio M."/>
            <person name="Oren A."/>
            <person name="Chaudhuri R.R."/>
            <person name="La Ragione R."/>
            <person name="Hildebrand F."/>
            <person name="Pallen M.J."/>
        </authorList>
    </citation>
    <scope>NUCLEOTIDE SEQUENCE</scope>
    <source>
        <strain evidence="7">ChiGjej6B6-1540</strain>
    </source>
</reference>
<feature type="site" description="Important for substrate specificity" evidence="6">
    <location>
        <position position="11"/>
    </location>
</feature>
<organism evidence="7 8">
    <name type="scientific">Candidatus Flavonifractor merdipullorum</name>
    <dbReference type="NCBI Taxonomy" id="2838590"/>
    <lineage>
        <taxon>Bacteria</taxon>
        <taxon>Bacillati</taxon>
        <taxon>Bacillota</taxon>
        <taxon>Clostridia</taxon>
        <taxon>Eubacteriales</taxon>
        <taxon>Oscillospiraceae</taxon>
        <taxon>Flavonifractor</taxon>
    </lineage>
</organism>
<dbReference type="SUPFAM" id="SSF52972">
    <property type="entry name" value="ITPase-like"/>
    <property type="match status" value="1"/>
</dbReference>
<comment type="catalytic activity">
    <reaction evidence="6">
        <text>UTP + H2O = UMP + diphosphate + H(+)</text>
        <dbReference type="Rhea" id="RHEA:29395"/>
        <dbReference type="ChEBI" id="CHEBI:15377"/>
        <dbReference type="ChEBI" id="CHEBI:15378"/>
        <dbReference type="ChEBI" id="CHEBI:33019"/>
        <dbReference type="ChEBI" id="CHEBI:46398"/>
        <dbReference type="ChEBI" id="CHEBI:57865"/>
        <dbReference type="EC" id="3.6.1.9"/>
    </reaction>
</comment>
<name>A0A9D1RU47_9FIRM</name>
<dbReference type="PANTHER" id="PTHR43213:SF5">
    <property type="entry name" value="BIFUNCTIONAL DTTP_UTP PYROPHOSPHATASE_METHYLTRANSFERASE PROTEIN-RELATED"/>
    <property type="match status" value="1"/>
</dbReference>
<evidence type="ECO:0000313" key="8">
    <source>
        <dbReference type="Proteomes" id="UP000824192"/>
    </source>
</evidence>
<gene>
    <name evidence="7" type="primary">maf</name>
    <name evidence="7" type="ORF">H9868_02305</name>
</gene>
<evidence type="ECO:0000256" key="5">
    <source>
        <dbReference type="ARBA" id="ARBA00023080"/>
    </source>
</evidence>
<dbReference type="EC" id="3.6.1.9" evidence="6"/>
<keyword evidence="5 6" id="KW-0546">Nucleotide metabolism</keyword>
<dbReference type="GO" id="GO:0009117">
    <property type="term" value="P:nucleotide metabolic process"/>
    <property type="evidence" value="ECO:0007669"/>
    <property type="project" value="UniProtKB-KW"/>
</dbReference>
<protein>
    <recommendedName>
        <fullName evidence="6">dTTP/UTP pyrophosphatase</fullName>
        <shortName evidence="6">dTTPase/UTPase</shortName>
        <ecNumber evidence="6">3.6.1.9</ecNumber>
    </recommendedName>
    <alternativeName>
        <fullName evidence="6">Nucleoside triphosphate pyrophosphatase</fullName>
    </alternativeName>
    <alternativeName>
        <fullName evidence="6">Nucleotide pyrophosphatase</fullName>
        <shortName evidence="6">Nucleotide PPase</shortName>
    </alternativeName>
</protein>
<feature type="active site" description="Proton acceptor" evidence="6">
    <location>
        <position position="71"/>
    </location>
</feature>
<dbReference type="PIRSF" id="PIRSF006305">
    <property type="entry name" value="Maf"/>
    <property type="match status" value="1"/>
</dbReference>
<dbReference type="FunFam" id="3.90.950.10:FF:000005">
    <property type="entry name" value="7-methyl-GTP pyrophosphatase"/>
    <property type="match status" value="1"/>
</dbReference>
<evidence type="ECO:0000256" key="2">
    <source>
        <dbReference type="ARBA" id="ARBA00004496"/>
    </source>
</evidence>
<keyword evidence="3 6" id="KW-0963">Cytoplasm</keyword>
<dbReference type="NCBIfam" id="TIGR00172">
    <property type="entry name" value="maf"/>
    <property type="match status" value="1"/>
</dbReference>
<dbReference type="EMBL" id="DXGA01000048">
    <property type="protein sequence ID" value="HIW93353.1"/>
    <property type="molecule type" value="Genomic_DNA"/>
</dbReference>
<dbReference type="AlphaFoldDB" id="A0A9D1RU47"/>
<dbReference type="GO" id="GO:0047429">
    <property type="term" value="F:nucleoside triphosphate diphosphatase activity"/>
    <property type="evidence" value="ECO:0007669"/>
    <property type="project" value="UniProtKB-EC"/>
</dbReference>
<comment type="similarity">
    <text evidence="6">Belongs to the Maf family. YhdE subfamily.</text>
</comment>
<dbReference type="InterPro" id="IPR003697">
    <property type="entry name" value="Maf-like"/>
</dbReference>
<feature type="site" description="Important for substrate specificity" evidence="6">
    <location>
        <position position="72"/>
    </location>
</feature>
<dbReference type="CDD" id="cd00555">
    <property type="entry name" value="Maf"/>
    <property type="match status" value="1"/>
</dbReference>
<dbReference type="InterPro" id="IPR029001">
    <property type="entry name" value="ITPase-like_fam"/>
</dbReference>
<accession>A0A9D1RU47</accession>